<dbReference type="PANTHER" id="PTHR48075:SF5">
    <property type="entry name" value="3-HYDROXYBUTYRYL-COA DEHYDROGENASE"/>
    <property type="match status" value="1"/>
</dbReference>
<sequence>MSTSLRSKILIVGENSISNQLFQKFENNNIDVKGFRKLTEKIVEDFDLVFIDSEDDIIIKLNQINFLNQFTKENAIICLNIEAINLKIIQNNLNSYNGNIFGVNFNHPFSPSKFMEIIITEVNQQIYLDKLLEVGKNILDKDPYVVNQGISARAYMLAAMTREAFFLVDNGYANVESVDRACRNDAGYYMPFTGNFLYMDLMGTVAYALVMKDLNPELSKCQDLPKWFIEKVKMGKSGMKTLNGFYQYENGDLEKWEILITEFSKDVNKLIKKYDQKYLEMMYHE</sequence>
<name>A0ABW3RM23_9SPHI</name>
<evidence type="ECO:0000313" key="3">
    <source>
        <dbReference type="Proteomes" id="UP001597205"/>
    </source>
</evidence>
<dbReference type="Proteomes" id="UP001597205">
    <property type="component" value="Unassembled WGS sequence"/>
</dbReference>
<organism evidence="2 3">
    <name type="scientific">Sphingobacterium daejeonense</name>
    <dbReference type="NCBI Taxonomy" id="371142"/>
    <lineage>
        <taxon>Bacteria</taxon>
        <taxon>Pseudomonadati</taxon>
        <taxon>Bacteroidota</taxon>
        <taxon>Sphingobacteriia</taxon>
        <taxon>Sphingobacteriales</taxon>
        <taxon>Sphingobacteriaceae</taxon>
        <taxon>Sphingobacterium</taxon>
    </lineage>
</organism>
<proteinExistence type="predicted"/>
<dbReference type="InterPro" id="IPR013328">
    <property type="entry name" value="6PGD_dom2"/>
</dbReference>
<comment type="caution">
    <text evidence="2">The sequence shown here is derived from an EMBL/GenBank/DDBJ whole genome shotgun (WGS) entry which is preliminary data.</text>
</comment>
<dbReference type="Gene3D" id="3.40.50.720">
    <property type="entry name" value="NAD(P)-binding Rossmann-like Domain"/>
    <property type="match status" value="1"/>
</dbReference>
<feature type="domain" description="3-hydroxyacyl-CoA dehydrogenase C-terminal" evidence="1">
    <location>
        <begin position="156"/>
        <end position="248"/>
    </location>
</feature>
<protein>
    <submittedName>
        <fullName evidence="2">3-hydroxyacyl-CoA dehydrogenase family protein</fullName>
    </submittedName>
</protein>
<accession>A0ABW3RM23</accession>
<dbReference type="InterPro" id="IPR006108">
    <property type="entry name" value="3HC_DH_C"/>
</dbReference>
<dbReference type="EMBL" id="JBHTKY010000009">
    <property type="protein sequence ID" value="MFD1165592.1"/>
    <property type="molecule type" value="Genomic_DNA"/>
</dbReference>
<dbReference type="InterPro" id="IPR008927">
    <property type="entry name" value="6-PGluconate_DH-like_C_sf"/>
</dbReference>
<gene>
    <name evidence="2" type="ORF">ACFQ2C_08255</name>
</gene>
<dbReference type="Gene3D" id="1.10.1040.10">
    <property type="entry name" value="N-(1-d-carboxylethyl)-l-norvaline Dehydrogenase, domain 2"/>
    <property type="match status" value="1"/>
</dbReference>
<keyword evidence="3" id="KW-1185">Reference proteome</keyword>
<evidence type="ECO:0000313" key="2">
    <source>
        <dbReference type="EMBL" id="MFD1165592.1"/>
    </source>
</evidence>
<reference evidence="3" key="1">
    <citation type="journal article" date="2019" name="Int. J. Syst. Evol. Microbiol.">
        <title>The Global Catalogue of Microorganisms (GCM) 10K type strain sequencing project: providing services to taxonomists for standard genome sequencing and annotation.</title>
        <authorList>
            <consortium name="The Broad Institute Genomics Platform"/>
            <consortium name="The Broad Institute Genome Sequencing Center for Infectious Disease"/>
            <person name="Wu L."/>
            <person name="Ma J."/>
        </authorList>
    </citation>
    <scope>NUCLEOTIDE SEQUENCE [LARGE SCALE GENOMIC DNA]</scope>
    <source>
        <strain evidence="3">CCUG 52468</strain>
    </source>
</reference>
<dbReference type="RefSeq" id="WP_380895729.1">
    <property type="nucleotide sequence ID" value="NZ_JBHTKY010000009.1"/>
</dbReference>
<dbReference type="Pfam" id="PF00725">
    <property type="entry name" value="3HCDH"/>
    <property type="match status" value="1"/>
</dbReference>
<evidence type="ECO:0000259" key="1">
    <source>
        <dbReference type="Pfam" id="PF00725"/>
    </source>
</evidence>
<dbReference type="SUPFAM" id="SSF48179">
    <property type="entry name" value="6-phosphogluconate dehydrogenase C-terminal domain-like"/>
    <property type="match status" value="1"/>
</dbReference>
<dbReference type="PANTHER" id="PTHR48075">
    <property type="entry name" value="3-HYDROXYACYL-COA DEHYDROGENASE FAMILY PROTEIN"/>
    <property type="match status" value="1"/>
</dbReference>